<dbReference type="EMBL" id="QGMJ01000583">
    <property type="protein sequence ID" value="TVY34928.1"/>
    <property type="molecule type" value="Genomic_DNA"/>
</dbReference>
<evidence type="ECO:0000256" key="2">
    <source>
        <dbReference type="ARBA" id="ARBA00022737"/>
    </source>
</evidence>
<comment type="caution">
    <text evidence="7">The sequence shown here is derived from an EMBL/GenBank/DDBJ whole genome shotgun (WGS) entry which is preliminary data.</text>
</comment>
<evidence type="ECO:0000256" key="5">
    <source>
        <dbReference type="PROSITE-ProRule" id="PRU00042"/>
    </source>
</evidence>
<dbReference type="PANTHER" id="PTHR24409:SF295">
    <property type="entry name" value="AZ2-RELATED"/>
    <property type="match status" value="1"/>
</dbReference>
<dbReference type="Gene3D" id="3.30.160.60">
    <property type="entry name" value="Classic Zinc Finger"/>
    <property type="match status" value="3"/>
</dbReference>
<dbReference type="GO" id="GO:0008270">
    <property type="term" value="F:zinc ion binding"/>
    <property type="evidence" value="ECO:0007669"/>
    <property type="project" value="UniProtKB-KW"/>
</dbReference>
<evidence type="ECO:0000256" key="3">
    <source>
        <dbReference type="ARBA" id="ARBA00022771"/>
    </source>
</evidence>
<keyword evidence="3 5" id="KW-0863">Zinc-finger</keyword>
<evidence type="ECO:0000313" key="8">
    <source>
        <dbReference type="Proteomes" id="UP000462212"/>
    </source>
</evidence>
<keyword evidence="1" id="KW-0479">Metal-binding</keyword>
<dbReference type="Pfam" id="PF00096">
    <property type="entry name" value="zf-C2H2"/>
    <property type="match status" value="2"/>
</dbReference>
<dbReference type="InterPro" id="IPR022755">
    <property type="entry name" value="Znf_C2H2_jaz"/>
</dbReference>
<feature type="domain" description="C2H2-type" evidence="6">
    <location>
        <begin position="59"/>
        <end position="89"/>
    </location>
</feature>
<dbReference type="Pfam" id="PF12171">
    <property type="entry name" value="zf-C2H2_jaz"/>
    <property type="match status" value="2"/>
</dbReference>
<reference evidence="7 8" key="1">
    <citation type="submission" date="2018-05" db="EMBL/GenBank/DDBJ databases">
        <title>Genome sequencing and assembly of the regulated plant pathogen Lachnellula willkommii and related sister species for the development of diagnostic species identification markers.</title>
        <authorList>
            <person name="Giroux E."/>
            <person name="Bilodeau G."/>
        </authorList>
    </citation>
    <scope>NUCLEOTIDE SEQUENCE [LARGE SCALE GENOMIC DNA]</scope>
    <source>
        <strain evidence="7 8">CBS 197.66</strain>
    </source>
</reference>
<dbReference type="GO" id="GO:0000977">
    <property type="term" value="F:RNA polymerase II transcription regulatory region sequence-specific DNA binding"/>
    <property type="evidence" value="ECO:0007669"/>
    <property type="project" value="TreeGrafter"/>
</dbReference>
<sequence length="335" mass="38798">MSSRCILCDRSFDSDESLQQHKRESPAHTFDCRTCDRYYSSKTALQQHLRDSPIHVPSFDCETCDRSFSNEQALQQHLRNSPIHASSFDCDDCDRSFDSEEALQQHLRDSPAHAPSFDCEDCDRSFDSEEALQQHLRDSPAHAPSFDCETCDRFFANEEALEQHLRDSRIHQQDAETPLDAFFRTFLMFDYNPLLPPATSYANLQRQEGWRGGSAASDNAWNRYQDALQSELQMWYGAENDLTAWHALCRAIGIEPLPRTCEQCQEAARRTHVNIIDLIEWGRSGSEEKVQTFRDVAELRAYTKETRKIFRNMFDQEGGNVVLRHLLRKIFRGSL</sequence>
<dbReference type="AlphaFoldDB" id="A0A8H8U919"/>
<feature type="domain" description="C2H2-type" evidence="6">
    <location>
        <begin position="117"/>
        <end position="143"/>
    </location>
</feature>
<proteinExistence type="predicted"/>
<organism evidence="7 8">
    <name type="scientific">Lachnellula subtilissima</name>
    <dbReference type="NCBI Taxonomy" id="602034"/>
    <lineage>
        <taxon>Eukaryota</taxon>
        <taxon>Fungi</taxon>
        <taxon>Dikarya</taxon>
        <taxon>Ascomycota</taxon>
        <taxon>Pezizomycotina</taxon>
        <taxon>Leotiomycetes</taxon>
        <taxon>Helotiales</taxon>
        <taxon>Lachnaceae</taxon>
        <taxon>Lachnellula</taxon>
    </lineage>
</organism>
<feature type="domain" description="C2H2-type" evidence="6">
    <location>
        <begin position="30"/>
        <end position="55"/>
    </location>
</feature>
<dbReference type="Proteomes" id="UP000462212">
    <property type="component" value="Unassembled WGS sequence"/>
</dbReference>
<dbReference type="OrthoDB" id="6105938at2759"/>
<dbReference type="Pfam" id="PF12874">
    <property type="entry name" value="zf-met"/>
    <property type="match status" value="1"/>
</dbReference>
<feature type="domain" description="C2H2-type" evidence="6">
    <location>
        <begin position="146"/>
        <end position="176"/>
    </location>
</feature>
<evidence type="ECO:0000259" key="6">
    <source>
        <dbReference type="PROSITE" id="PS50157"/>
    </source>
</evidence>
<dbReference type="GO" id="GO:0000981">
    <property type="term" value="F:DNA-binding transcription factor activity, RNA polymerase II-specific"/>
    <property type="evidence" value="ECO:0007669"/>
    <property type="project" value="TreeGrafter"/>
</dbReference>
<keyword evidence="2" id="KW-0677">Repeat</keyword>
<keyword evidence="4" id="KW-0862">Zinc</keyword>
<gene>
    <name evidence="7" type="primary">ZG26</name>
    <name evidence="7" type="ORF">LSUB1_G006533</name>
</gene>
<keyword evidence="8" id="KW-1185">Reference proteome</keyword>
<feature type="domain" description="C2H2-type" evidence="6">
    <location>
        <begin position="3"/>
        <end position="29"/>
    </location>
</feature>
<dbReference type="PROSITE" id="PS50157">
    <property type="entry name" value="ZINC_FINGER_C2H2_2"/>
    <property type="match status" value="6"/>
</dbReference>
<feature type="domain" description="C2H2-type" evidence="6">
    <location>
        <begin position="88"/>
        <end position="114"/>
    </location>
</feature>
<accession>A0A8H8U919</accession>
<dbReference type="InterPro" id="IPR036236">
    <property type="entry name" value="Znf_C2H2_sf"/>
</dbReference>
<evidence type="ECO:0000313" key="7">
    <source>
        <dbReference type="EMBL" id="TVY34928.1"/>
    </source>
</evidence>
<evidence type="ECO:0000256" key="1">
    <source>
        <dbReference type="ARBA" id="ARBA00022723"/>
    </source>
</evidence>
<dbReference type="PANTHER" id="PTHR24409">
    <property type="entry name" value="ZINC FINGER PROTEIN 142"/>
    <property type="match status" value="1"/>
</dbReference>
<protein>
    <submittedName>
        <fullName evidence="7">Gastrula zinc finger protein</fullName>
    </submittedName>
</protein>
<name>A0A8H8U919_9HELO</name>
<dbReference type="SUPFAM" id="SSF57667">
    <property type="entry name" value="beta-beta-alpha zinc fingers"/>
    <property type="match status" value="3"/>
</dbReference>
<evidence type="ECO:0000256" key="4">
    <source>
        <dbReference type="ARBA" id="ARBA00022833"/>
    </source>
</evidence>
<dbReference type="InterPro" id="IPR013087">
    <property type="entry name" value="Znf_C2H2_type"/>
</dbReference>
<dbReference type="SMART" id="SM00355">
    <property type="entry name" value="ZnF_C2H2"/>
    <property type="match status" value="6"/>
</dbReference>
<dbReference type="GO" id="GO:0005634">
    <property type="term" value="C:nucleus"/>
    <property type="evidence" value="ECO:0007669"/>
    <property type="project" value="TreeGrafter"/>
</dbReference>